<sequence length="181" mass="19469">MAGNPTNCLPSPLQQIPIIYEESTTWVWKALQPLESPHIDAKAHRVGVPAIASPRHYGRHSHPATASTVPPHQYEIYCIDVGGHYDPTTSLRWLAPPRNVACSTVHRRGTYRIGAGAIATCADLAAMANTTSATSPWPVISSILEHPCGGSSIVSVRGSKANLTSFGMRRTFSWTFLAPGS</sequence>
<proteinExistence type="predicted"/>
<reference evidence="2" key="1">
    <citation type="journal article" date="2014" name="Proc. Natl. Acad. Sci. U.S.A.">
        <title>Extensive sampling of basidiomycete genomes demonstrates inadequacy of the white-rot/brown-rot paradigm for wood decay fungi.</title>
        <authorList>
            <person name="Riley R."/>
            <person name="Salamov A.A."/>
            <person name="Brown D.W."/>
            <person name="Nagy L.G."/>
            <person name="Floudas D."/>
            <person name="Held B.W."/>
            <person name="Levasseur A."/>
            <person name="Lombard V."/>
            <person name="Morin E."/>
            <person name="Otillar R."/>
            <person name="Lindquist E.A."/>
            <person name="Sun H."/>
            <person name="LaButti K.M."/>
            <person name="Schmutz J."/>
            <person name="Jabbour D."/>
            <person name="Luo H."/>
            <person name="Baker S.E."/>
            <person name="Pisabarro A.G."/>
            <person name="Walton J.D."/>
            <person name="Blanchette R.A."/>
            <person name="Henrissat B."/>
            <person name="Martin F."/>
            <person name="Cullen D."/>
            <person name="Hibbett D.S."/>
            <person name="Grigoriev I.V."/>
        </authorList>
    </citation>
    <scope>NUCLEOTIDE SEQUENCE [LARGE SCALE GENOMIC DNA]</scope>
    <source>
        <strain evidence="2">CBS 339.88</strain>
    </source>
</reference>
<protein>
    <submittedName>
        <fullName evidence="1">Uncharacterized protein</fullName>
    </submittedName>
</protein>
<dbReference type="HOGENOM" id="CLU_1489125_0_0_1"/>
<organism evidence="1 2">
    <name type="scientific">Galerina marginata (strain CBS 339.88)</name>
    <dbReference type="NCBI Taxonomy" id="685588"/>
    <lineage>
        <taxon>Eukaryota</taxon>
        <taxon>Fungi</taxon>
        <taxon>Dikarya</taxon>
        <taxon>Basidiomycota</taxon>
        <taxon>Agaricomycotina</taxon>
        <taxon>Agaricomycetes</taxon>
        <taxon>Agaricomycetidae</taxon>
        <taxon>Agaricales</taxon>
        <taxon>Agaricineae</taxon>
        <taxon>Strophariaceae</taxon>
        <taxon>Galerina</taxon>
    </lineage>
</organism>
<name>A0A067SN23_GALM3</name>
<keyword evidence="2" id="KW-1185">Reference proteome</keyword>
<dbReference type="Proteomes" id="UP000027222">
    <property type="component" value="Unassembled WGS sequence"/>
</dbReference>
<accession>A0A067SN23</accession>
<dbReference type="AlphaFoldDB" id="A0A067SN23"/>
<evidence type="ECO:0000313" key="1">
    <source>
        <dbReference type="EMBL" id="KDR69094.1"/>
    </source>
</evidence>
<gene>
    <name evidence="1" type="ORF">GALMADRAFT_145813</name>
</gene>
<dbReference type="EMBL" id="KL142404">
    <property type="protein sequence ID" value="KDR69094.1"/>
    <property type="molecule type" value="Genomic_DNA"/>
</dbReference>
<evidence type="ECO:0000313" key="2">
    <source>
        <dbReference type="Proteomes" id="UP000027222"/>
    </source>
</evidence>